<feature type="binding site" evidence="2">
    <location>
        <begin position="163"/>
        <end position="164"/>
    </location>
    <ligand>
        <name>UDP-N-acetyl-alpha-D-muramoyl-L-alanyl-D-glutamate</name>
        <dbReference type="ChEBI" id="CHEBI:83900"/>
    </ligand>
</feature>
<dbReference type="InterPro" id="IPR035911">
    <property type="entry name" value="MurE/MurF_N"/>
</dbReference>
<feature type="binding site" evidence="2">
    <location>
        <position position="478"/>
    </location>
    <ligand>
        <name>meso-2,6-diaminopimelate</name>
        <dbReference type="ChEBI" id="CHEBI:57791"/>
    </ligand>
</feature>
<comment type="pathway">
    <text evidence="2 3">Cell wall biogenesis; peptidoglycan biosynthesis.</text>
</comment>
<feature type="binding site" evidence="2">
    <location>
        <position position="35"/>
    </location>
    <ligand>
        <name>UDP-N-acetyl-alpha-D-muramoyl-L-alanyl-D-glutamate</name>
        <dbReference type="ChEBI" id="CHEBI:83900"/>
    </ligand>
</feature>
<keyword evidence="2" id="KW-0460">Magnesium</keyword>
<keyword evidence="2" id="KW-0963">Cytoplasm</keyword>
<feature type="binding site" evidence="2">
    <location>
        <position position="399"/>
    </location>
    <ligand>
        <name>meso-2,6-diaminopimelate</name>
        <dbReference type="ChEBI" id="CHEBI:57791"/>
    </ligand>
</feature>
<accession>A0A7U7G9Y6</accession>
<feature type="binding site" evidence="2">
    <location>
        <begin position="423"/>
        <end position="426"/>
    </location>
    <ligand>
        <name>meso-2,6-diaminopimelate</name>
        <dbReference type="ChEBI" id="CHEBI:57791"/>
    </ligand>
</feature>
<dbReference type="Pfam" id="PF08245">
    <property type="entry name" value="Mur_ligase_M"/>
    <property type="match status" value="1"/>
</dbReference>
<dbReference type="Gene3D" id="3.40.1390.10">
    <property type="entry name" value="MurE/MurF, N-terminal domain"/>
    <property type="match status" value="1"/>
</dbReference>
<dbReference type="GO" id="GO:0005737">
    <property type="term" value="C:cytoplasm"/>
    <property type="evidence" value="ECO:0007669"/>
    <property type="project" value="UniProtKB-SubCell"/>
</dbReference>
<dbReference type="PANTHER" id="PTHR23135">
    <property type="entry name" value="MUR LIGASE FAMILY MEMBER"/>
    <property type="match status" value="1"/>
</dbReference>
<dbReference type="GO" id="GO:0008765">
    <property type="term" value="F:UDP-N-acetylmuramoylalanyl-D-glutamate-2,6-diaminopimelate ligase activity"/>
    <property type="evidence" value="ECO:0007669"/>
    <property type="project" value="UniProtKB-UniRule"/>
</dbReference>
<proteinExistence type="inferred from homology"/>
<evidence type="ECO:0000256" key="3">
    <source>
        <dbReference type="RuleBase" id="RU004135"/>
    </source>
</evidence>
<dbReference type="NCBIfam" id="NF001124">
    <property type="entry name" value="PRK00139.1-2"/>
    <property type="match status" value="1"/>
</dbReference>
<name>A0A7U7G9Y6_9GAMM</name>
<feature type="binding site" evidence="2">
    <location>
        <begin position="120"/>
        <end position="126"/>
    </location>
    <ligand>
        <name>ATP</name>
        <dbReference type="ChEBI" id="CHEBI:30616"/>
    </ligand>
</feature>
<comment type="caution">
    <text evidence="6">The sequence shown here is derived from an EMBL/GenBank/DDBJ whole genome shotgun (WGS) entry which is preliminary data.</text>
</comment>
<feature type="domain" description="Mur ligase C-terminal" evidence="4">
    <location>
        <begin position="349"/>
        <end position="476"/>
    </location>
</feature>
<feature type="binding site" evidence="2">
    <location>
        <position position="198"/>
    </location>
    <ligand>
        <name>UDP-N-acetyl-alpha-D-muramoyl-L-alanyl-D-glutamate</name>
        <dbReference type="ChEBI" id="CHEBI:83900"/>
    </ligand>
</feature>
<dbReference type="SUPFAM" id="SSF63418">
    <property type="entry name" value="MurE/MurF N-terminal domain"/>
    <property type="match status" value="1"/>
</dbReference>
<comment type="caution">
    <text evidence="2">Lacks conserved residue(s) required for the propagation of feature annotation.</text>
</comment>
<dbReference type="Gene3D" id="3.40.1190.10">
    <property type="entry name" value="Mur-like, catalytic domain"/>
    <property type="match status" value="1"/>
</dbReference>
<evidence type="ECO:0000259" key="4">
    <source>
        <dbReference type="Pfam" id="PF02875"/>
    </source>
</evidence>
<dbReference type="GO" id="GO:0008360">
    <property type="term" value="P:regulation of cell shape"/>
    <property type="evidence" value="ECO:0007669"/>
    <property type="project" value="UniProtKB-KW"/>
</dbReference>
<evidence type="ECO:0000313" key="6">
    <source>
        <dbReference type="EMBL" id="CDH44270.1"/>
    </source>
</evidence>
<dbReference type="InterPro" id="IPR005761">
    <property type="entry name" value="UDP-N-AcMur-Glu-dNH2Pim_ligase"/>
</dbReference>
<evidence type="ECO:0000259" key="5">
    <source>
        <dbReference type="Pfam" id="PF08245"/>
    </source>
</evidence>
<keyword evidence="2" id="KW-0547">Nucleotide-binding</keyword>
<feature type="binding site" evidence="2">
    <location>
        <position position="196"/>
    </location>
    <ligand>
        <name>UDP-N-acetyl-alpha-D-muramoyl-L-alanyl-D-glutamate</name>
        <dbReference type="ChEBI" id="CHEBI:83900"/>
    </ligand>
</feature>
<dbReference type="AlphaFoldDB" id="A0A7U7G9Y6"/>
<dbReference type="Proteomes" id="UP000019184">
    <property type="component" value="Unassembled WGS sequence"/>
</dbReference>
<reference evidence="6 7" key="1">
    <citation type="journal article" date="2014" name="ISME J.">
        <title>Candidatus Competibacter-lineage genomes retrieved from metagenomes reveal functional metabolic diversity.</title>
        <authorList>
            <person name="McIlroy S.J."/>
            <person name="Albertsen M."/>
            <person name="Andresen E.K."/>
            <person name="Saunders A.M."/>
            <person name="Kristiansen R."/>
            <person name="Stokholm-Bjerregaard M."/>
            <person name="Nielsen K.L."/>
            <person name="Nielsen P.H."/>
        </authorList>
    </citation>
    <scope>NUCLEOTIDE SEQUENCE [LARGE SCALE GENOMIC DNA]</scope>
    <source>
        <strain evidence="6 7">Run_B_J11</strain>
    </source>
</reference>
<dbReference type="GO" id="GO:0000287">
    <property type="term" value="F:magnesium ion binding"/>
    <property type="evidence" value="ECO:0007669"/>
    <property type="project" value="UniProtKB-UniRule"/>
</dbReference>
<dbReference type="GO" id="GO:0009252">
    <property type="term" value="P:peptidoglycan biosynthetic process"/>
    <property type="evidence" value="ECO:0007669"/>
    <property type="project" value="UniProtKB-UniRule"/>
</dbReference>
<protein>
    <recommendedName>
        <fullName evidence="2">UDP-N-acetylmuramoyl-L-alanyl-D-glutamate--2,6-diaminopimelate ligase</fullName>
        <ecNumber evidence="2">6.3.2.13</ecNumber>
    </recommendedName>
    <alternativeName>
        <fullName evidence="2">Meso-A2pm-adding enzyme</fullName>
    </alternativeName>
    <alternativeName>
        <fullName evidence="2">Meso-diaminopimelate-adding enzyme</fullName>
    </alternativeName>
    <alternativeName>
        <fullName evidence="2">UDP-MurNAc-L-Ala-D-Glu:meso-diaminopimelate ligase</fullName>
    </alternativeName>
    <alternativeName>
        <fullName evidence="2">UDP-MurNAc-tripeptide synthetase</fullName>
    </alternativeName>
    <alternativeName>
        <fullName evidence="2">UDP-N-acetylmuramyl-tripeptide synthetase</fullName>
    </alternativeName>
</protein>
<dbReference type="RefSeq" id="WP_034431442.1">
    <property type="nucleotide sequence ID" value="NZ_CBTK010000068.1"/>
</dbReference>
<evidence type="ECO:0000313" key="7">
    <source>
        <dbReference type="Proteomes" id="UP000019184"/>
    </source>
</evidence>
<dbReference type="Pfam" id="PF02875">
    <property type="entry name" value="Mur_ligase_C"/>
    <property type="match status" value="1"/>
</dbReference>
<keyword evidence="2 6" id="KW-0436">Ligase</keyword>
<dbReference type="GO" id="GO:0071555">
    <property type="term" value="P:cell wall organization"/>
    <property type="evidence" value="ECO:0007669"/>
    <property type="project" value="UniProtKB-KW"/>
</dbReference>
<comment type="PTM">
    <text evidence="2">Carboxylation is probably crucial for Mg(2+) binding and, consequently, for the gamma-phosphate positioning of ATP.</text>
</comment>
<dbReference type="EMBL" id="CBTK010000068">
    <property type="protein sequence ID" value="CDH44270.1"/>
    <property type="molecule type" value="Genomic_DNA"/>
</dbReference>
<feature type="short sequence motif" description="Meso-diaminopimelate recognition motif" evidence="2">
    <location>
        <begin position="423"/>
        <end position="426"/>
    </location>
</feature>
<feature type="binding site" evidence="2">
    <location>
        <position position="190"/>
    </location>
    <ligand>
        <name>UDP-N-acetyl-alpha-D-muramoyl-L-alanyl-D-glutamate</name>
        <dbReference type="ChEBI" id="CHEBI:83900"/>
    </ligand>
</feature>
<dbReference type="NCBIfam" id="NF001126">
    <property type="entry name" value="PRK00139.1-4"/>
    <property type="match status" value="1"/>
</dbReference>
<comment type="subcellular location">
    <subcellularLocation>
        <location evidence="2 3">Cytoplasm</location>
    </subcellularLocation>
</comment>
<dbReference type="InterPro" id="IPR036565">
    <property type="entry name" value="Mur-like_cat_sf"/>
</dbReference>
<dbReference type="EC" id="6.3.2.13" evidence="2"/>
<evidence type="ECO:0000256" key="1">
    <source>
        <dbReference type="ARBA" id="ARBA00005898"/>
    </source>
</evidence>
<keyword evidence="2 3" id="KW-0132">Cell division</keyword>
<comment type="cofactor">
    <cofactor evidence="2">
        <name>Mg(2+)</name>
        <dbReference type="ChEBI" id="CHEBI:18420"/>
    </cofactor>
</comment>
<feature type="domain" description="Mur ligase central" evidence="5">
    <location>
        <begin position="118"/>
        <end position="326"/>
    </location>
</feature>
<comment type="similarity">
    <text evidence="1 2">Belongs to the MurCDEF family. MurE subfamily.</text>
</comment>
<gene>
    <name evidence="2 6" type="primary">murE</name>
    <name evidence="6" type="ORF">BN874_160026</name>
</gene>
<dbReference type="SUPFAM" id="SSF53623">
    <property type="entry name" value="MurD-like peptide ligases, catalytic domain"/>
    <property type="match status" value="1"/>
</dbReference>
<dbReference type="InterPro" id="IPR013221">
    <property type="entry name" value="Mur_ligase_cen"/>
</dbReference>
<keyword evidence="2 3" id="KW-0573">Peptidoglycan synthesis</keyword>
<keyword evidence="2 3" id="KW-0961">Cell wall biogenesis/degradation</keyword>
<keyword evidence="7" id="KW-1185">Reference proteome</keyword>
<dbReference type="UniPathway" id="UPA00219"/>
<keyword evidence="2" id="KW-0067">ATP-binding</keyword>
<dbReference type="InterPro" id="IPR004101">
    <property type="entry name" value="Mur_ligase_C"/>
</dbReference>
<dbReference type="SUPFAM" id="SSF53244">
    <property type="entry name" value="MurD-like peptide ligases, peptide-binding domain"/>
    <property type="match status" value="1"/>
</dbReference>
<keyword evidence="2 3" id="KW-0133">Cell shape</keyword>
<comment type="catalytic activity">
    <reaction evidence="2">
        <text>UDP-N-acetyl-alpha-D-muramoyl-L-alanyl-D-glutamate + meso-2,6-diaminopimelate + ATP = UDP-N-acetyl-alpha-D-muramoyl-L-alanyl-gamma-D-glutamyl-meso-2,6-diaminopimelate + ADP + phosphate + H(+)</text>
        <dbReference type="Rhea" id="RHEA:23676"/>
        <dbReference type="ChEBI" id="CHEBI:15378"/>
        <dbReference type="ChEBI" id="CHEBI:30616"/>
        <dbReference type="ChEBI" id="CHEBI:43474"/>
        <dbReference type="ChEBI" id="CHEBI:57791"/>
        <dbReference type="ChEBI" id="CHEBI:83900"/>
        <dbReference type="ChEBI" id="CHEBI:83905"/>
        <dbReference type="ChEBI" id="CHEBI:456216"/>
        <dbReference type="EC" id="6.3.2.13"/>
    </reaction>
</comment>
<sequence>MSRATPLTLAELLAGFAEVPAELADRPVIGLAADSRRVRPGDVFFAVRGGNRHGLEFLEAVQAAGAIAVVWEPPYAGPLPAAGSGSPLLAMPDLRRNLGLIASRFYAEPSRHMAVVGITGTDGKTSCAHFIAQALSDTEAGPCGLLGTLGLGVYGAVEPTLHTTPDVLAVQRWLAKLAADGRRYAVMEASSHALDQGRVEGVEFTVAVLTHLSRDHLDYHGTLEAYAAAKRRLFLSHRPRWAVLNLDDAFGRGIAADLRGAIPTTVIGYGLGEWPARLERFVWGETLELSPTGLRLGIRSSWGDGELQVGVLGRFNASNLLAALATLLALDRPLSEALTRLARTVPVPGRMERLGGELNQLLAVIDYAHTPHALEQVLIALREHGGPRLWCIFGCGGDRDPGKRPLMGAMAERWADRVIVTDDNPRTEDPNRIVSAILAGMQQPERAEVIRDRQTAIVQVLAEATVGDIVLIAGKGHEDYQIIGVERRPFSDRAVVQHYLSSQRSEESA</sequence>
<keyword evidence="2 3" id="KW-0131">Cell cycle</keyword>
<dbReference type="OrthoDB" id="9800958at2"/>
<organism evidence="6 7">
    <name type="scientific">Candidatus Contendobacter odensis Run_B_J11</name>
    <dbReference type="NCBI Taxonomy" id="1400861"/>
    <lineage>
        <taxon>Bacteria</taxon>
        <taxon>Pseudomonadati</taxon>
        <taxon>Pseudomonadota</taxon>
        <taxon>Gammaproteobacteria</taxon>
        <taxon>Candidatus Competibacteraceae</taxon>
        <taxon>Candidatus Contendibacter</taxon>
    </lineage>
</organism>
<dbReference type="NCBIfam" id="TIGR01085">
    <property type="entry name" value="murE"/>
    <property type="match status" value="1"/>
</dbReference>
<dbReference type="PANTHER" id="PTHR23135:SF4">
    <property type="entry name" value="UDP-N-ACETYLMURAMOYL-L-ALANYL-D-GLUTAMATE--2,6-DIAMINOPIMELATE LIGASE MURE HOMOLOG, CHLOROPLASTIC"/>
    <property type="match status" value="1"/>
</dbReference>
<dbReference type="GO" id="GO:0051301">
    <property type="term" value="P:cell division"/>
    <property type="evidence" value="ECO:0007669"/>
    <property type="project" value="UniProtKB-KW"/>
</dbReference>
<evidence type="ECO:0000256" key="2">
    <source>
        <dbReference type="HAMAP-Rule" id="MF_00208"/>
    </source>
</evidence>
<dbReference type="HAMAP" id="MF_00208">
    <property type="entry name" value="MurE"/>
    <property type="match status" value="1"/>
</dbReference>
<comment type="function">
    <text evidence="2">Catalyzes the addition of meso-diaminopimelic acid to the nucleotide precursor UDP-N-acetylmuramoyl-L-alanyl-D-glutamate (UMAG) in the biosynthesis of bacterial cell-wall peptidoglycan.</text>
</comment>
<feature type="binding site" evidence="2">
    <location>
        <position position="474"/>
    </location>
    <ligand>
        <name>meso-2,6-diaminopimelate</name>
        <dbReference type="ChEBI" id="CHEBI:57791"/>
    </ligand>
</feature>
<feature type="modified residue" description="N6-carboxylysine" evidence="2">
    <location>
        <position position="230"/>
    </location>
</feature>
<dbReference type="GO" id="GO:0005524">
    <property type="term" value="F:ATP binding"/>
    <property type="evidence" value="ECO:0007669"/>
    <property type="project" value="UniProtKB-UniRule"/>
</dbReference>
<dbReference type="InterPro" id="IPR036615">
    <property type="entry name" value="Mur_ligase_C_dom_sf"/>
</dbReference>
<dbReference type="Gene3D" id="3.90.190.20">
    <property type="entry name" value="Mur ligase, C-terminal domain"/>
    <property type="match status" value="1"/>
</dbReference>